<feature type="compositionally biased region" description="Low complexity" evidence="1">
    <location>
        <begin position="101"/>
        <end position="111"/>
    </location>
</feature>
<evidence type="ECO:0000313" key="3">
    <source>
        <dbReference type="Proteomes" id="UP000729402"/>
    </source>
</evidence>
<sequence>MSSPPQPLAVQARASTSNVNASSSLLETRTRRSTRSSFGARPNTVVNPADPTPPTLTRLWINLFSGGDGSYDFAMLASANSGRGADGTTAESSIQEWGLPSAAQGQQTQRSGRGGGCRLSE</sequence>
<feature type="compositionally biased region" description="Gly residues" evidence="1">
    <location>
        <begin position="112"/>
        <end position="121"/>
    </location>
</feature>
<feature type="region of interest" description="Disordered" evidence="1">
    <location>
        <begin position="1"/>
        <end position="56"/>
    </location>
</feature>
<dbReference type="AlphaFoldDB" id="A0A8J5WFY4"/>
<reference evidence="2" key="1">
    <citation type="journal article" date="2021" name="bioRxiv">
        <title>Whole Genome Assembly and Annotation of Northern Wild Rice, Zizania palustris L., Supports a Whole Genome Duplication in the Zizania Genus.</title>
        <authorList>
            <person name="Haas M."/>
            <person name="Kono T."/>
            <person name="Macchietto M."/>
            <person name="Millas R."/>
            <person name="McGilp L."/>
            <person name="Shao M."/>
            <person name="Duquette J."/>
            <person name="Hirsch C.N."/>
            <person name="Kimball J."/>
        </authorList>
    </citation>
    <scope>NUCLEOTIDE SEQUENCE</scope>
    <source>
        <tissue evidence="2">Fresh leaf tissue</tissue>
    </source>
</reference>
<accession>A0A8J5WFY4</accession>
<dbReference type="Proteomes" id="UP000729402">
    <property type="component" value="Unassembled WGS sequence"/>
</dbReference>
<proteinExistence type="predicted"/>
<evidence type="ECO:0000313" key="2">
    <source>
        <dbReference type="EMBL" id="KAG8088701.1"/>
    </source>
</evidence>
<evidence type="ECO:0000256" key="1">
    <source>
        <dbReference type="SAM" id="MobiDB-lite"/>
    </source>
</evidence>
<comment type="caution">
    <text evidence="2">The sequence shown here is derived from an EMBL/GenBank/DDBJ whole genome shotgun (WGS) entry which is preliminary data.</text>
</comment>
<name>A0A8J5WFY4_ZIZPA</name>
<organism evidence="2 3">
    <name type="scientific">Zizania palustris</name>
    <name type="common">Northern wild rice</name>
    <dbReference type="NCBI Taxonomy" id="103762"/>
    <lineage>
        <taxon>Eukaryota</taxon>
        <taxon>Viridiplantae</taxon>
        <taxon>Streptophyta</taxon>
        <taxon>Embryophyta</taxon>
        <taxon>Tracheophyta</taxon>
        <taxon>Spermatophyta</taxon>
        <taxon>Magnoliopsida</taxon>
        <taxon>Liliopsida</taxon>
        <taxon>Poales</taxon>
        <taxon>Poaceae</taxon>
        <taxon>BOP clade</taxon>
        <taxon>Oryzoideae</taxon>
        <taxon>Oryzeae</taxon>
        <taxon>Zizaniinae</taxon>
        <taxon>Zizania</taxon>
    </lineage>
</organism>
<reference evidence="2" key="2">
    <citation type="submission" date="2021-02" db="EMBL/GenBank/DDBJ databases">
        <authorList>
            <person name="Kimball J.A."/>
            <person name="Haas M.W."/>
            <person name="Macchietto M."/>
            <person name="Kono T."/>
            <person name="Duquette J."/>
            <person name="Shao M."/>
        </authorList>
    </citation>
    <scope>NUCLEOTIDE SEQUENCE</scope>
    <source>
        <tissue evidence="2">Fresh leaf tissue</tissue>
    </source>
</reference>
<keyword evidence="3" id="KW-1185">Reference proteome</keyword>
<dbReference type="EMBL" id="JAAALK010000082">
    <property type="protein sequence ID" value="KAG8088701.1"/>
    <property type="molecule type" value="Genomic_DNA"/>
</dbReference>
<gene>
    <name evidence="2" type="ORF">GUJ93_ZPchr0010g8292</name>
</gene>
<feature type="region of interest" description="Disordered" evidence="1">
    <location>
        <begin position="80"/>
        <end position="121"/>
    </location>
</feature>
<protein>
    <submittedName>
        <fullName evidence="2">Uncharacterized protein</fullName>
    </submittedName>
</protein>